<gene>
    <name evidence="1" type="ORF">CS063_13140</name>
</gene>
<dbReference type="EMBL" id="PEDL01000016">
    <property type="protein sequence ID" value="PHV69923.1"/>
    <property type="molecule type" value="Genomic_DNA"/>
</dbReference>
<protein>
    <submittedName>
        <fullName evidence="1">Uncharacterized protein</fullName>
    </submittedName>
</protein>
<organism evidence="1 2">
    <name type="scientific">Sporanaerobium hydrogeniformans</name>
    <dbReference type="NCBI Taxonomy" id="3072179"/>
    <lineage>
        <taxon>Bacteria</taxon>
        <taxon>Bacillati</taxon>
        <taxon>Bacillota</taxon>
        <taxon>Clostridia</taxon>
        <taxon>Lachnospirales</taxon>
        <taxon>Lachnospiraceae</taxon>
        <taxon>Sporanaerobium</taxon>
    </lineage>
</organism>
<name>A0AC61DAY6_9FIRM</name>
<dbReference type="Proteomes" id="UP000224460">
    <property type="component" value="Unassembled WGS sequence"/>
</dbReference>
<proteinExistence type="predicted"/>
<comment type="caution">
    <text evidence="1">The sequence shown here is derived from an EMBL/GenBank/DDBJ whole genome shotgun (WGS) entry which is preliminary data.</text>
</comment>
<evidence type="ECO:0000313" key="2">
    <source>
        <dbReference type="Proteomes" id="UP000224460"/>
    </source>
</evidence>
<evidence type="ECO:0000313" key="1">
    <source>
        <dbReference type="EMBL" id="PHV69923.1"/>
    </source>
</evidence>
<sequence length="84" mass="10196">MEDIKRVCKRCLIRETDQKELYHNMYTYISQLDEEIKTTKEFYEKRLEICKACKRLIEGICSACGCYVEMRAAIKVRRCPYEKW</sequence>
<reference evidence="1" key="1">
    <citation type="submission" date="2017-10" db="EMBL/GenBank/DDBJ databases">
        <title>Genome sequence of cellulolytic Lachnospiraceae bacterium XHS1971 isolated from hotspring sediment.</title>
        <authorList>
            <person name="Vasudevan G."/>
            <person name="Joshi A.J."/>
            <person name="Hivarkar S."/>
            <person name="Lanjekar V.B."/>
            <person name="Dhakephalkar P.K."/>
            <person name="Dagar S."/>
        </authorList>
    </citation>
    <scope>NUCLEOTIDE SEQUENCE</scope>
    <source>
        <strain evidence="1">XHS1971</strain>
    </source>
</reference>
<keyword evidence="2" id="KW-1185">Reference proteome</keyword>
<accession>A0AC61DAY6</accession>